<dbReference type="InterPro" id="IPR011098">
    <property type="entry name" value="G5_dom"/>
</dbReference>
<evidence type="ECO:0000259" key="3">
    <source>
        <dbReference type="PROSITE" id="PS51109"/>
    </source>
</evidence>
<dbReference type="Pfam" id="PF04294">
    <property type="entry name" value="VanW"/>
    <property type="match status" value="1"/>
</dbReference>
<dbReference type="Pfam" id="PF07501">
    <property type="entry name" value="G5"/>
    <property type="match status" value="1"/>
</dbReference>
<dbReference type="Pfam" id="PF12229">
    <property type="entry name" value="PG_binding_4"/>
    <property type="match status" value="1"/>
</dbReference>
<dbReference type="PROSITE" id="PS51109">
    <property type="entry name" value="G5"/>
    <property type="match status" value="1"/>
</dbReference>
<reference evidence="4" key="1">
    <citation type="submission" date="2021-01" db="EMBL/GenBank/DDBJ databases">
        <title>Genome public.</title>
        <authorList>
            <person name="Liu C."/>
            <person name="Sun Q."/>
        </authorList>
    </citation>
    <scope>NUCLEOTIDE SEQUENCE</scope>
    <source>
        <strain evidence="4">YIM B02565</strain>
    </source>
</reference>
<protein>
    <submittedName>
        <fullName evidence="4">VanW family protein</fullName>
    </submittedName>
</protein>
<keyword evidence="2" id="KW-0472">Membrane</keyword>
<keyword evidence="1" id="KW-0732">Signal</keyword>
<dbReference type="InterPro" id="IPR052913">
    <property type="entry name" value="Glycopeptide_resist_protein"/>
</dbReference>
<feature type="transmembrane region" description="Helical" evidence="2">
    <location>
        <begin position="12"/>
        <end position="34"/>
    </location>
</feature>
<dbReference type="AlphaFoldDB" id="A0A937FKA9"/>
<dbReference type="InterPro" id="IPR022029">
    <property type="entry name" value="YoaR-like_PG-bd"/>
</dbReference>
<evidence type="ECO:0000256" key="2">
    <source>
        <dbReference type="SAM" id="Phobius"/>
    </source>
</evidence>
<dbReference type="SMART" id="SM01208">
    <property type="entry name" value="G5"/>
    <property type="match status" value="1"/>
</dbReference>
<comment type="caution">
    <text evidence="4">The sequence shown here is derived from an EMBL/GenBank/DDBJ whole genome shotgun (WGS) entry which is preliminary data.</text>
</comment>
<organism evidence="4 5">
    <name type="scientific">Clostridium paridis</name>
    <dbReference type="NCBI Taxonomy" id="2803863"/>
    <lineage>
        <taxon>Bacteria</taxon>
        <taxon>Bacillati</taxon>
        <taxon>Bacillota</taxon>
        <taxon>Clostridia</taxon>
        <taxon>Eubacteriales</taxon>
        <taxon>Clostridiaceae</taxon>
        <taxon>Clostridium</taxon>
    </lineage>
</organism>
<dbReference type="InterPro" id="IPR007391">
    <property type="entry name" value="Vancomycin_resist_VanW"/>
</dbReference>
<name>A0A937FKA9_9CLOT</name>
<dbReference type="PANTHER" id="PTHR35788">
    <property type="entry name" value="EXPORTED PROTEIN-RELATED"/>
    <property type="match status" value="1"/>
</dbReference>
<keyword evidence="5" id="KW-1185">Reference proteome</keyword>
<keyword evidence="2" id="KW-1133">Transmembrane helix</keyword>
<evidence type="ECO:0000256" key="1">
    <source>
        <dbReference type="ARBA" id="ARBA00022729"/>
    </source>
</evidence>
<keyword evidence="2" id="KW-0812">Transmembrane</keyword>
<evidence type="ECO:0000313" key="4">
    <source>
        <dbReference type="EMBL" id="MBL4934128.1"/>
    </source>
</evidence>
<proteinExistence type="predicted"/>
<dbReference type="Gene3D" id="2.20.230.10">
    <property type="entry name" value="Resuscitation-promoting factor rpfb"/>
    <property type="match status" value="1"/>
</dbReference>
<dbReference type="RefSeq" id="WP_202769590.1">
    <property type="nucleotide sequence ID" value="NZ_JAESWA010000030.1"/>
</dbReference>
<dbReference type="Proteomes" id="UP000623681">
    <property type="component" value="Unassembled WGS sequence"/>
</dbReference>
<dbReference type="PANTHER" id="PTHR35788:SF1">
    <property type="entry name" value="EXPORTED PROTEIN"/>
    <property type="match status" value="1"/>
</dbReference>
<sequence length="455" mass="50970">MKPSYKITSQGKLFILGLVMCSIGTLCGFGYRIYTENKKWDSLIYPGINIGNMNLEGLSRTDALHKINTKYINSSNSTNINIKFKDKIFTIESYKLIKDTSLSSTIDQVLAYEDNLSPLEKHRLISNQDNHKFQIPVTINEDMLLSFINGIESHIDTAPQNAKIRPVVERKLQIENEVQGYTLNKEELKKVITKSLSYLPAEDVTISAPVKLTKPSISSENLSAINASISSFSTDYSTSSFERATNIELAAKLINGRILLPNDIFSFNEIVGDRTNERGFMDAPIIVGNKVESGLGGGICQVTSTLYNAILNCGITPIERQNHNLPVSYVALGTDATVVWNSIDFKFKNTLGYPLLIEANTTNRTLYINIYSNSSLLNKKYVIKNDVYERIPSTTELINDPSLQTGKQYTINQGSDGYRVRVFRYTYENGTLINTETLSSDYYSPTQTKIRVGNK</sequence>
<gene>
    <name evidence="4" type="ORF">JK634_20275</name>
</gene>
<feature type="domain" description="G5" evidence="3">
    <location>
        <begin position="377"/>
        <end position="455"/>
    </location>
</feature>
<accession>A0A937FKA9</accession>
<dbReference type="EMBL" id="JAESWA010000030">
    <property type="protein sequence ID" value="MBL4934128.1"/>
    <property type="molecule type" value="Genomic_DNA"/>
</dbReference>
<evidence type="ECO:0000313" key="5">
    <source>
        <dbReference type="Proteomes" id="UP000623681"/>
    </source>
</evidence>